<evidence type="ECO:0000256" key="1">
    <source>
        <dbReference type="SAM" id="MobiDB-lite"/>
    </source>
</evidence>
<evidence type="ECO:0000313" key="2">
    <source>
        <dbReference type="EMBL" id="EFE66767.2"/>
    </source>
</evidence>
<evidence type="ECO:0000313" key="3">
    <source>
        <dbReference type="Proteomes" id="UP000003824"/>
    </source>
</evidence>
<dbReference type="AlphaFoldDB" id="D5ZT66"/>
<organism evidence="2 3">
    <name type="scientific">Streptomyces viridosporus (strain ATCC 14672 / DSM 40746 / JCM 4963 / KCTC 9882 / NRRL B-12104 / FH 1290)</name>
    <name type="common">Streptomyces ghanaensis</name>
    <dbReference type="NCBI Taxonomy" id="566461"/>
    <lineage>
        <taxon>Bacteria</taxon>
        <taxon>Bacillati</taxon>
        <taxon>Actinomycetota</taxon>
        <taxon>Actinomycetes</taxon>
        <taxon>Kitasatosporales</taxon>
        <taxon>Streptomycetaceae</taxon>
        <taxon>Streptomyces</taxon>
    </lineage>
</organism>
<dbReference type="EMBL" id="DS999641">
    <property type="protein sequence ID" value="EFE66767.2"/>
    <property type="molecule type" value="Genomic_DNA"/>
</dbReference>
<feature type="region of interest" description="Disordered" evidence="1">
    <location>
        <begin position="39"/>
        <end position="91"/>
    </location>
</feature>
<reference evidence="3" key="1">
    <citation type="submission" date="2008-12" db="EMBL/GenBank/DDBJ databases">
        <title>Annotation of Streptomyces ghanaensis ATCC 14672.</title>
        <authorList>
            <consortium name="The Broad Institute Genome Sequencing Platform"/>
            <consortium name="Broad Institute Microbial Sequencing Center"/>
            <person name="Fischbach M."/>
            <person name="Ward D."/>
            <person name="Young S."/>
            <person name="Kodira C.D."/>
            <person name="Zeng Q."/>
            <person name="Koehrsen M."/>
            <person name="Godfrey P."/>
            <person name="Alvarado L."/>
            <person name="Berlin A.M."/>
            <person name="Borenstein D."/>
            <person name="Chen Z."/>
            <person name="Engels R."/>
            <person name="Freedman E."/>
            <person name="Gellesch M."/>
            <person name="Goldberg J."/>
            <person name="Griggs A."/>
            <person name="Gujja S."/>
            <person name="Heiman D.I."/>
            <person name="Hepburn T.A."/>
            <person name="Howarth C."/>
            <person name="Jen D."/>
            <person name="Larson L."/>
            <person name="Lewis B."/>
            <person name="Mehta T."/>
            <person name="Park D."/>
            <person name="Pearson M."/>
            <person name="Roberts A."/>
            <person name="Saif S."/>
            <person name="Shea T.D."/>
            <person name="Shenoy N."/>
            <person name="Sisk P."/>
            <person name="Stolte C."/>
            <person name="Sykes S.N."/>
            <person name="Walk T."/>
            <person name="White J."/>
            <person name="Yandava C."/>
            <person name="Straight P."/>
            <person name="Clardy J."/>
            <person name="Hung D."/>
            <person name="Kolter R."/>
            <person name="Mekalanos J."/>
            <person name="Walker S."/>
            <person name="Walsh C.T."/>
            <person name="Wieland B.L.C."/>
            <person name="Ilzarbe M."/>
            <person name="Galagan J."/>
            <person name="Nusbaum C."/>
            <person name="Birren B."/>
        </authorList>
    </citation>
    <scope>NUCLEOTIDE SEQUENCE [LARGE SCALE GENOMIC DNA]</scope>
    <source>
        <strain evidence="3">ATCC 14672 / DSM 40746 / JCM 4963 / KCTC 9882 / NRRL B-12104 / FH 1290</strain>
    </source>
</reference>
<feature type="compositionally biased region" description="Basic and acidic residues" evidence="1">
    <location>
        <begin position="63"/>
        <end position="80"/>
    </location>
</feature>
<feature type="compositionally biased region" description="Basic residues" evidence="1">
    <location>
        <begin position="81"/>
        <end position="91"/>
    </location>
</feature>
<sequence length="91" mass="10339">MNDWAPSLCGPRLVGGLRARRFPERLRAERRLPTPLNVSTTVPAATVPGGFRHRLRSHRRVDKGRTAQDNDGSIDRDGRQAHHHGSRREDR</sequence>
<gene>
    <name evidence="2" type="ORF">SSFG_02016</name>
</gene>
<name>D5ZT66_STRV1</name>
<protein>
    <submittedName>
        <fullName evidence="2">Predicted protein</fullName>
    </submittedName>
</protein>
<dbReference type="Proteomes" id="UP000003824">
    <property type="component" value="Unassembled WGS sequence"/>
</dbReference>
<feature type="compositionally biased region" description="Basic residues" evidence="1">
    <location>
        <begin position="51"/>
        <end position="62"/>
    </location>
</feature>
<proteinExistence type="predicted"/>
<accession>D5ZT66</accession>